<comment type="caution">
    <text evidence="2">The sequence shown here is derived from an EMBL/GenBank/DDBJ whole genome shotgun (WGS) entry which is preliminary data.</text>
</comment>
<gene>
    <name evidence="2" type="ORF">KBO27_16735</name>
</gene>
<evidence type="ECO:0000313" key="3">
    <source>
        <dbReference type="Proteomes" id="UP000674084"/>
    </source>
</evidence>
<reference evidence="2 3" key="1">
    <citation type="submission" date="2021-04" db="EMBL/GenBank/DDBJ databases">
        <title>Whole-genome sequencing of Saccharopolyspora endophytica KCTC 19397.</title>
        <authorList>
            <person name="Ay H."/>
            <person name="Saygin H."/>
            <person name="Sahin N."/>
        </authorList>
    </citation>
    <scope>NUCLEOTIDE SEQUENCE [LARGE SCALE GENOMIC DNA]</scope>
    <source>
        <strain evidence="2 3">KCTC 19397</strain>
    </source>
</reference>
<name>A0ABS5DH40_9PSEU</name>
<dbReference type="EMBL" id="JAGPXE010000006">
    <property type="protein sequence ID" value="MBQ0925603.1"/>
    <property type="molecule type" value="Genomic_DNA"/>
</dbReference>
<dbReference type="InterPro" id="IPR025668">
    <property type="entry name" value="Tnp_DDE_dom"/>
</dbReference>
<sequence length="231" mass="24411">MAQRARACGLERVLLTALGPWRPPSAVHDPAKIVADLAIAVALGADRAADIAVVRAQPEAFGVVASNPTVSRLIDRLADDADRALGAIRGTRAAARARVWGQAGTPRQAGLVVLDLDATQVTAHSEKEWAAKTWKKGFGFHHLLAYVDHGDGGTGEPVAGLLRRGNAGSNTTADHITVLDALTRLPESDRTIDEHGRRAILVRTDAAGAPHGFAARIHELGMQFSLGAYLH</sequence>
<feature type="domain" description="Transposase DDE" evidence="1">
    <location>
        <begin position="3"/>
        <end position="227"/>
    </location>
</feature>
<keyword evidence="3" id="KW-1185">Reference proteome</keyword>
<accession>A0ABS5DH40</accession>
<evidence type="ECO:0000313" key="2">
    <source>
        <dbReference type="EMBL" id="MBQ0925603.1"/>
    </source>
</evidence>
<protein>
    <submittedName>
        <fullName evidence="2">Transposase</fullName>
    </submittedName>
</protein>
<dbReference type="Proteomes" id="UP000674084">
    <property type="component" value="Unassembled WGS sequence"/>
</dbReference>
<proteinExistence type="predicted"/>
<organism evidence="2 3">
    <name type="scientific">Saccharopolyspora endophytica</name>
    <dbReference type="NCBI Taxonomy" id="543886"/>
    <lineage>
        <taxon>Bacteria</taxon>
        <taxon>Bacillati</taxon>
        <taxon>Actinomycetota</taxon>
        <taxon>Actinomycetes</taxon>
        <taxon>Pseudonocardiales</taxon>
        <taxon>Pseudonocardiaceae</taxon>
        <taxon>Saccharopolyspora</taxon>
    </lineage>
</organism>
<dbReference type="Pfam" id="PF13701">
    <property type="entry name" value="DDE_Tnp_1_4"/>
    <property type="match status" value="1"/>
</dbReference>
<evidence type="ECO:0000259" key="1">
    <source>
        <dbReference type="Pfam" id="PF13701"/>
    </source>
</evidence>